<feature type="region of interest" description="Disordered" evidence="1">
    <location>
        <begin position="104"/>
        <end position="124"/>
    </location>
</feature>
<keyword evidence="2" id="KW-0472">Membrane</keyword>
<feature type="transmembrane region" description="Helical" evidence="2">
    <location>
        <begin position="377"/>
        <end position="400"/>
    </location>
</feature>
<proteinExistence type="predicted"/>
<accession>A0A3L6EJF9</accession>
<evidence type="ECO:0000313" key="3">
    <source>
        <dbReference type="EMBL" id="PWZ20768.1"/>
    </source>
</evidence>
<comment type="caution">
    <text evidence="3">The sequence shown here is derived from an EMBL/GenBank/DDBJ whole genome shotgun (WGS) entry which is preliminary data.</text>
</comment>
<evidence type="ECO:0000256" key="2">
    <source>
        <dbReference type="SAM" id="Phobius"/>
    </source>
</evidence>
<reference evidence="3 4" key="1">
    <citation type="journal article" date="2018" name="Nat. Genet.">
        <title>Extensive intraspecific gene order and gene structural variations between Mo17 and other maize genomes.</title>
        <authorList>
            <person name="Sun S."/>
            <person name="Zhou Y."/>
            <person name="Chen J."/>
            <person name="Shi J."/>
            <person name="Zhao H."/>
            <person name="Zhao H."/>
            <person name="Song W."/>
            <person name="Zhang M."/>
            <person name="Cui Y."/>
            <person name="Dong X."/>
            <person name="Liu H."/>
            <person name="Ma X."/>
            <person name="Jiao Y."/>
            <person name="Wang B."/>
            <person name="Wei X."/>
            <person name="Stein J.C."/>
            <person name="Glaubitz J.C."/>
            <person name="Lu F."/>
            <person name="Yu G."/>
            <person name="Liang C."/>
            <person name="Fengler K."/>
            <person name="Li B."/>
            <person name="Rafalski A."/>
            <person name="Schnable P.S."/>
            <person name="Ware D.H."/>
            <person name="Buckler E.S."/>
            <person name="Lai J."/>
        </authorList>
    </citation>
    <scope>NUCLEOTIDE SEQUENCE [LARGE SCALE GENOMIC DNA]</scope>
    <source>
        <strain evidence="4">cv. Missouri 17</strain>
        <tissue evidence="3">Seedling</tissue>
    </source>
</reference>
<feature type="region of interest" description="Disordered" evidence="1">
    <location>
        <begin position="140"/>
        <end position="177"/>
    </location>
</feature>
<name>A0A3L6EJF9_MAIZE</name>
<gene>
    <name evidence="3" type="ORF">Zm00014a_014802</name>
</gene>
<feature type="compositionally biased region" description="Basic and acidic residues" evidence="1">
    <location>
        <begin position="254"/>
        <end position="269"/>
    </location>
</feature>
<keyword evidence="2" id="KW-1133">Transmembrane helix</keyword>
<dbReference type="ExpressionAtlas" id="A0A3L6EJF9">
    <property type="expression patterns" value="baseline"/>
</dbReference>
<feature type="compositionally biased region" description="Polar residues" evidence="1">
    <location>
        <begin position="114"/>
        <end position="124"/>
    </location>
</feature>
<dbReference type="AlphaFoldDB" id="A0A3L6EJF9"/>
<feature type="compositionally biased region" description="Basic and acidic residues" evidence="1">
    <location>
        <begin position="164"/>
        <end position="177"/>
    </location>
</feature>
<feature type="compositionally biased region" description="Low complexity" evidence="1">
    <location>
        <begin position="316"/>
        <end position="327"/>
    </location>
</feature>
<protein>
    <submittedName>
        <fullName evidence="3">Uncharacterized protein</fullName>
    </submittedName>
</protein>
<keyword evidence="2" id="KW-0812">Transmembrane</keyword>
<sequence>GEGVVGLGRWIAGGRPGLGPGELNQDRPIWVERRRSDGRPGSSLRLAGAAALVPAAEGSPETRGTGDWRGSGAIRVVGEVGEGTGTPLVGFGSGQRHRRGAVHGGAARRRGYSTPASNQTQQRAKQGAIGAGEVPYLKAGSGDSSAATEARRGPGSTVAAARRTTGERGQRELGRGRGDWGAFRVADAGAELTGAKGAAELQRRRETELGTAGLWRRRSACAQRGGGGKRVYWARMGGEGEGEWGSGHKWPRARWGESHARRGRGEGGREQLGGGYAGTTGLTSRARNAEREKKTGAGAREAGLTGWAHGQRESEGAGARGKAAAPTGGAGRAEREGGGYAEGDRADRPGPLRRERRGGEARARGWAGWAERPRGRLGWASLPFSFILNCFSLFFLPILFDSNSNEPQNPN</sequence>
<dbReference type="EMBL" id="NCVQ01000006">
    <property type="protein sequence ID" value="PWZ20768.1"/>
    <property type="molecule type" value="Genomic_DNA"/>
</dbReference>
<feature type="region of interest" description="Disordered" evidence="1">
    <location>
        <begin position="238"/>
        <end position="367"/>
    </location>
</feature>
<evidence type="ECO:0000256" key="1">
    <source>
        <dbReference type="SAM" id="MobiDB-lite"/>
    </source>
</evidence>
<feature type="non-terminal residue" evidence="3">
    <location>
        <position position="1"/>
    </location>
</feature>
<organism evidence="3 4">
    <name type="scientific">Zea mays</name>
    <name type="common">Maize</name>
    <dbReference type="NCBI Taxonomy" id="4577"/>
    <lineage>
        <taxon>Eukaryota</taxon>
        <taxon>Viridiplantae</taxon>
        <taxon>Streptophyta</taxon>
        <taxon>Embryophyta</taxon>
        <taxon>Tracheophyta</taxon>
        <taxon>Spermatophyta</taxon>
        <taxon>Magnoliopsida</taxon>
        <taxon>Liliopsida</taxon>
        <taxon>Poales</taxon>
        <taxon>Poaceae</taxon>
        <taxon>PACMAD clade</taxon>
        <taxon>Panicoideae</taxon>
        <taxon>Andropogonodae</taxon>
        <taxon>Andropogoneae</taxon>
        <taxon>Tripsacinae</taxon>
        <taxon>Zea</taxon>
    </lineage>
</organism>
<evidence type="ECO:0000313" key="4">
    <source>
        <dbReference type="Proteomes" id="UP000251960"/>
    </source>
</evidence>
<feature type="compositionally biased region" description="Basic and acidic residues" evidence="1">
    <location>
        <begin position="332"/>
        <end position="363"/>
    </location>
</feature>
<dbReference type="Proteomes" id="UP000251960">
    <property type="component" value="Chromosome 5"/>
</dbReference>